<dbReference type="InterPro" id="IPR050256">
    <property type="entry name" value="Glycosyltransferase_2"/>
</dbReference>
<dbReference type="InterPro" id="IPR001173">
    <property type="entry name" value="Glyco_trans_2-like"/>
</dbReference>
<feature type="domain" description="Glycosyltransferase 2-like" evidence="1">
    <location>
        <begin position="8"/>
        <end position="163"/>
    </location>
</feature>
<sequence>MRGNKKISVVIPCHNEEVGIQKVLSTMPDFVDEVIVVDNNSEDRTAEVAREYGAKVLLETRQGYGAAYKRGLSEACGDIIVTMDGDATYPRIAIAYLVDILFEDELDFISAWRIAIDWRESFDYMLRFIGNKIFNLTILLLYQKHIHDSQSGMWVFNRDVLDSITLESDGMPFSQEFKLEVFCSKHLRAREVPIQFSYYKRKGESKLSLWRDGIINYINLFTKRYKMLFKKSDK</sequence>
<dbReference type="EMBL" id="NATQ01000014">
    <property type="protein sequence ID" value="OQX91050.1"/>
    <property type="molecule type" value="Genomic_DNA"/>
</dbReference>
<dbReference type="CDD" id="cd04179">
    <property type="entry name" value="DPM_DPG-synthase_like"/>
    <property type="match status" value="1"/>
</dbReference>
<evidence type="ECO:0000313" key="2">
    <source>
        <dbReference type="EMBL" id="OQX91050.1"/>
    </source>
</evidence>
<dbReference type="Pfam" id="PF00535">
    <property type="entry name" value="Glycos_transf_2"/>
    <property type="match status" value="1"/>
</dbReference>
<evidence type="ECO:0000313" key="3">
    <source>
        <dbReference type="Proteomes" id="UP000192611"/>
    </source>
</evidence>
<protein>
    <recommendedName>
        <fullName evidence="1">Glycosyltransferase 2-like domain-containing protein</fullName>
    </recommendedName>
</protein>
<dbReference type="InterPro" id="IPR029044">
    <property type="entry name" value="Nucleotide-diphossugar_trans"/>
</dbReference>
<evidence type="ECO:0000259" key="1">
    <source>
        <dbReference type="Pfam" id="PF00535"/>
    </source>
</evidence>
<name>A0A1W9S420_9BACT</name>
<dbReference type="AlphaFoldDB" id="A0A1W9S420"/>
<proteinExistence type="predicted"/>
<organism evidence="2 3">
    <name type="scientific">Candidatus Coatesbacteria bacterium 4484_99</name>
    <dbReference type="NCBI Taxonomy" id="1970774"/>
    <lineage>
        <taxon>Bacteria</taxon>
        <taxon>Candidatus Coatesiibacteriota</taxon>
    </lineage>
</organism>
<accession>A0A1W9S420</accession>
<dbReference type="PANTHER" id="PTHR48090:SF7">
    <property type="entry name" value="RFBJ PROTEIN"/>
    <property type="match status" value="1"/>
</dbReference>
<dbReference type="Gene3D" id="3.90.550.10">
    <property type="entry name" value="Spore Coat Polysaccharide Biosynthesis Protein SpsA, Chain A"/>
    <property type="match status" value="1"/>
</dbReference>
<reference evidence="3" key="1">
    <citation type="submission" date="2017-03" db="EMBL/GenBank/DDBJ databases">
        <title>Novel pathways for hydrocarbon cycling and metabolic interdependencies in hydrothermal sediment communities.</title>
        <authorList>
            <person name="Dombrowski N."/>
            <person name="Seitz K."/>
            <person name="Teske A."/>
            <person name="Baker B."/>
        </authorList>
    </citation>
    <scope>NUCLEOTIDE SEQUENCE [LARGE SCALE GENOMIC DNA]</scope>
</reference>
<dbReference type="Proteomes" id="UP000192611">
    <property type="component" value="Unassembled WGS sequence"/>
</dbReference>
<dbReference type="PANTHER" id="PTHR48090">
    <property type="entry name" value="UNDECAPRENYL-PHOSPHATE 4-DEOXY-4-FORMAMIDO-L-ARABINOSE TRANSFERASE-RELATED"/>
    <property type="match status" value="1"/>
</dbReference>
<comment type="caution">
    <text evidence="2">The sequence shown here is derived from an EMBL/GenBank/DDBJ whole genome shotgun (WGS) entry which is preliminary data.</text>
</comment>
<dbReference type="SUPFAM" id="SSF53448">
    <property type="entry name" value="Nucleotide-diphospho-sugar transferases"/>
    <property type="match status" value="1"/>
</dbReference>
<gene>
    <name evidence="2" type="ORF">B6D57_01205</name>
</gene>